<dbReference type="Proteomes" id="UP000694546">
    <property type="component" value="Chromosome 1"/>
</dbReference>
<evidence type="ECO:0000256" key="9">
    <source>
        <dbReference type="ARBA" id="ARBA00023015"/>
    </source>
</evidence>
<dbReference type="Ensembl" id="ENSGMOT00000029744.1">
    <property type="protein sequence ID" value="ENSGMOP00000060359.1"/>
    <property type="gene ID" value="ENSGMOG00000027740.1"/>
</dbReference>
<dbReference type="GO" id="GO:0008270">
    <property type="term" value="F:zinc ion binding"/>
    <property type="evidence" value="ECO:0007669"/>
    <property type="project" value="UniProtKB-KW"/>
</dbReference>
<reference evidence="16" key="2">
    <citation type="submission" date="2025-08" db="UniProtKB">
        <authorList>
            <consortium name="Ensembl"/>
        </authorList>
    </citation>
    <scope>IDENTIFICATION</scope>
</reference>
<feature type="domain" description="C2H2-type" evidence="14">
    <location>
        <begin position="334"/>
        <end position="361"/>
    </location>
</feature>
<evidence type="ECO:0008006" key="18">
    <source>
        <dbReference type="Google" id="ProtNLM"/>
    </source>
</evidence>
<feature type="domain" description="C2H2-type" evidence="14">
    <location>
        <begin position="446"/>
        <end position="473"/>
    </location>
</feature>
<keyword evidence="17" id="KW-1185">Reference proteome</keyword>
<dbReference type="GeneTree" id="ENSGT00940000158211"/>
<keyword evidence="9" id="KW-0805">Transcription regulation</keyword>
<dbReference type="Gene3D" id="2.170.270.10">
    <property type="entry name" value="SET domain"/>
    <property type="match status" value="1"/>
</dbReference>
<proteinExistence type="predicted"/>
<dbReference type="PANTHER" id="PTHR16515:SF58">
    <property type="entry name" value="ZINC FINGER PROTEIN 22"/>
    <property type="match status" value="1"/>
</dbReference>
<keyword evidence="3" id="KW-0808">Transferase</keyword>
<feature type="domain" description="C2H2-type" evidence="14">
    <location>
        <begin position="362"/>
        <end position="389"/>
    </location>
</feature>
<dbReference type="GO" id="GO:0000981">
    <property type="term" value="F:DNA-binding transcription factor activity, RNA polymerase II-specific"/>
    <property type="evidence" value="ECO:0007669"/>
    <property type="project" value="TreeGrafter"/>
</dbReference>
<dbReference type="CDD" id="cd19193">
    <property type="entry name" value="PR-SET_PRDM7_9"/>
    <property type="match status" value="1"/>
</dbReference>
<feature type="region of interest" description="Disordered" evidence="13">
    <location>
        <begin position="1"/>
        <end position="23"/>
    </location>
</feature>
<dbReference type="GO" id="GO:0005634">
    <property type="term" value="C:nucleus"/>
    <property type="evidence" value="ECO:0007669"/>
    <property type="project" value="UniProtKB-SubCell"/>
</dbReference>
<dbReference type="SUPFAM" id="SSF57667">
    <property type="entry name" value="beta-beta-alpha zinc fingers"/>
    <property type="match status" value="3"/>
</dbReference>
<evidence type="ECO:0000259" key="15">
    <source>
        <dbReference type="PROSITE" id="PS50280"/>
    </source>
</evidence>
<evidence type="ECO:0000256" key="2">
    <source>
        <dbReference type="ARBA" id="ARBA00022603"/>
    </source>
</evidence>
<feature type="domain" description="C2H2-type" evidence="14">
    <location>
        <begin position="474"/>
        <end position="501"/>
    </location>
</feature>
<keyword evidence="11" id="KW-0539">Nucleus</keyword>
<dbReference type="Pfam" id="PF21549">
    <property type="entry name" value="PRDM2_PR"/>
    <property type="match status" value="1"/>
</dbReference>
<keyword evidence="2" id="KW-0489">Methyltransferase</keyword>
<dbReference type="InterPro" id="IPR013087">
    <property type="entry name" value="Znf_C2H2_type"/>
</dbReference>
<feature type="domain" description="C2H2-type" evidence="14">
    <location>
        <begin position="418"/>
        <end position="445"/>
    </location>
</feature>
<dbReference type="Pfam" id="PF00096">
    <property type="entry name" value="zf-C2H2"/>
    <property type="match status" value="6"/>
</dbReference>
<keyword evidence="6" id="KW-0677">Repeat</keyword>
<feature type="domain" description="C2H2-type" evidence="14">
    <location>
        <begin position="390"/>
        <end position="417"/>
    </location>
</feature>
<dbReference type="AlphaFoldDB" id="A0A8C5CC85"/>
<evidence type="ECO:0000313" key="16">
    <source>
        <dbReference type="Ensembl" id="ENSGMOP00000060359.1"/>
    </source>
</evidence>
<evidence type="ECO:0000256" key="7">
    <source>
        <dbReference type="ARBA" id="ARBA00022771"/>
    </source>
</evidence>
<evidence type="ECO:0000256" key="11">
    <source>
        <dbReference type="ARBA" id="ARBA00023242"/>
    </source>
</evidence>
<evidence type="ECO:0000256" key="3">
    <source>
        <dbReference type="ARBA" id="ARBA00022679"/>
    </source>
</evidence>
<evidence type="ECO:0000259" key="14">
    <source>
        <dbReference type="PROSITE" id="PS50157"/>
    </source>
</evidence>
<dbReference type="GO" id="GO:0032259">
    <property type="term" value="P:methylation"/>
    <property type="evidence" value="ECO:0007669"/>
    <property type="project" value="UniProtKB-KW"/>
</dbReference>
<reference evidence="16" key="3">
    <citation type="submission" date="2025-09" db="UniProtKB">
        <authorList>
            <consortium name="Ensembl"/>
        </authorList>
    </citation>
    <scope>IDENTIFICATION</scope>
</reference>
<evidence type="ECO:0000256" key="8">
    <source>
        <dbReference type="ARBA" id="ARBA00022833"/>
    </source>
</evidence>
<dbReference type="PROSITE" id="PS50157">
    <property type="entry name" value="ZINC_FINGER_C2H2_2"/>
    <property type="match status" value="6"/>
</dbReference>
<name>A0A8C5CC85_GADMO</name>
<keyword evidence="8" id="KW-0862">Zinc</keyword>
<dbReference type="PROSITE" id="PS00028">
    <property type="entry name" value="ZINC_FINGER_C2H2_1"/>
    <property type="match status" value="6"/>
</dbReference>
<accession>A0A8C5CC85</accession>
<dbReference type="SMART" id="SM00355">
    <property type="entry name" value="ZnF_C2H2"/>
    <property type="match status" value="6"/>
</dbReference>
<evidence type="ECO:0000256" key="5">
    <source>
        <dbReference type="ARBA" id="ARBA00022723"/>
    </source>
</evidence>
<keyword evidence="4" id="KW-0949">S-adenosyl-L-methionine</keyword>
<dbReference type="GO" id="GO:0045892">
    <property type="term" value="P:negative regulation of DNA-templated transcription"/>
    <property type="evidence" value="ECO:0007669"/>
    <property type="project" value="UniProtKB-ARBA"/>
</dbReference>
<dbReference type="InterPro" id="IPR036236">
    <property type="entry name" value="Znf_C2H2_sf"/>
</dbReference>
<keyword evidence="10" id="KW-0804">Transcription</keyword>
<evidence type="ECO:0000313" key="17">
    <source>
        <dbReference type="Proteomes" id="UP000694546"/>
    </source>
</evidence>
<dbReference type="Gene3D" id="3.30.160.60">
    <property type="entry name" value="Classic Zinc Finger"/>
    <property type="match status" value="6"/>
</dbReference>
<reference evidence="16" key="1">
    <citation type="submission" date="2019-07" db="EMBL/GenBank/DDBJ databases">
        <authorList>
            <consortium name="Wellcome Sanger Institute Data Sharing"/>
        </authorList>
    </citation>
    <scope>NUCLEOTIDE SEQUENCE [LARGE SCALE GENOMIC DNA]</scope>
</reference>
<sequence length="505" mass="57289">MRREKPGQVRVCSPEETDSEEEQLWTSGLTGARVWKPPTVRQGSLQQPSTSDAVSVQSLSGRGWSDQEVSLVIHEHMKGSSVYSRETNLRNVLRVNYQEPEVPKDDDYFFCDECRTFFLEECAVHGPIVFMADRPVAVGEKDRAKKTLPAGFEIRDSGIPGAGLGVFYCGDGGLPIGTHFGPYEGHRTDEEGALESGYSWEIYKSRHNDYIDAKRETLSNWMRYVNCARTEEEQNLIAFQHKGGIPYRTCGLVTSGAELLVWYGDEYARHLGIGFDRLWNNKSSTKGLPSSLSFCQGLVSMRHFMTTSLILIQKTSPGTVQSTSQIPAEGARQHRCEKCSKTFSRPRSLKRHQRSHMGEKPYHCQQCGKTFRQSSDLTVHQRIHTGEKPYHCKQCGKTFSQSGDLKKHQRIHTGEKPYHCKQCGKTFSQSGHLERHQRIHTGEKPYHCKQCGKTFSHSGDLTVHQRIHTGEKPYHCQKCGKTFSRSGHLKRHQQLHRGVSTQTTM</sequence>
<dbReference type="PROSITE" id="PS50280">
    <property type="entry name" value="SET"/>
    <property type="match status" value="1"/>
</dbReference>
<protein>
    <recommendedName>
        <fullName evidence="18">Histone-lysine N-methyltransferase PRDM9-like</fullName>
    </recommendedName>
</protein>
<dbReference type="GO" id="GO:0000978">
    <property type="term" value="F:RNA polymerase II cis-regulatory region sequence-specific DNA binding"/>
    <property type="evidence" value="ECO:0007669"/>
    <property type="project" value="TreeGrafter"/>
</dbReference>
<dbReference type="InterPro" id="IPR001214">
    <property type="entry name" value="SET_dom"/>
</dbReference>
<dbReference type="PANTHER" id="PTHR16515">
    <property type="entry name" value="PR DOMAIN ZINC FINGER PROTEIN"/>
    <property type="match status" value="1"/>
</dbReference>
<keyword evidence="7 12" id="KW-0863">Zinc-finger</keyword>
<comment type="subcellular location">
    <subcellularLocation>
        <location evidence="1">Nucleus</location>
    </subcellularLocation>
</comment>
<evidence type="ECO:0000256" key="1">
    <source>
        <dbReference type="ARBA" id="ARBA00004123"/>
    </source>
</evidence>
<evidence type="ECO:0000256" key="4">
    <source>
        <dbReference type="ARBA" id="ARBA00022691"/>
    </source>
</evidence>
<dbReference type="GO" id="GO:0042054">
    <property type="term" value="F:histone methyltransferase activity"/>
    <property type="evidence" value="ECO:0007669"/>
    <property type="project" value="InterPro"/>
</dbReference>
<feature type="domain" description="SET" evidence="15">
    <location>
        <begin position="150"/>
        <end position="264"/>
    </location>
</feature>
<evidence type="ECO:0000256" key="6">
    <source>
        <dbReference type="ARBA" id="ARBA00022737"/>
    </source>
</evidence>
<dbReference type="InterPro" id="IPR046341">
    <property type="entry name" value="SET_dom_sf"/>
</dbReference>
<organism evidence="16 17">
    <name type="scientific">Gadus morhua</name>
    <name type="common">Atlantic cod</name>
    <dbReference type="NCBI Taxonomy" id="8049"/>
    <lineage>
        <taxon>Eukaryota</taxon>
        <taxon>Metazoa</taxon>
        <taxon>Chordata</taxon>
        <taxon>Craniata</taxon>
        <taxon>Vertebrata</taxon>
        <taxon>Euteleostomi</taxon>
        <taxon>Actinopterygii</taxon>
        <taxon>Neopterygii</taxon>
        <taxon>Teleostei</taxon>
        <taxon>Neoteleostei</taxon>
        <taxon>Acanthomorphata</taxon>
        <taxon>Zeiogadaria</taxon>
        <taxon>Gadariae</taxon>
        <taxon>Gadiformes</taxon>
        <taxon>Gadoidei</taxon>
        <taxon>Gadidae</taxon>
        <taxon>Gadus</taxon>
    </lineage>
</organism>
<keyword evidence="5" id="KW-0479">Metal-binding</keyword>
<evidence type="ECO:0000256" key="12">
    <source>
        <dbReference type="PROSITE-ProRule" id="PRU00042"/>
    </source>
</evidence>
<dbReference type="InterPro" id="IPR044417">
    <property type="entry name" value="PRDM7_9_PR-SET"/>
</dbReference>
<dbReference type="InterPro" id="IPR050331">
    <property type="entry name" value="Zinc_finger"/>
</dbReference>
<evidence type="ECO:0000256" key="13">
    <source>
        <dbReference type="SAM" id="MobiDB-lite"/>
    </source>
</evidence>
<evidence type="ECO:0000256" key="10">
    <source>
        <dbReference type="ARBA" id="ARBA00023163"/>
    </source>
</evidence>